<evidence type="ECO:0000313" key="1">
    <source>
        <dbReference type="EMBL" id="XDO01615.1"/>
    </source>
</evidence>
<sequence length="1077" mass="125357">MTSSMKQSTCHKRKISRLMSPINRSTLVTSKGRVSYNAHPESAVPVFDRSHANYNLFDINKSSRPISDVHDIYISDTDSLRRDKRAVELLRENALQSGFSNYAPVSFHDRPVEWDDCVFNVIDDVRNLRYSDDPDEFFVLALLLRQKYVSSGKDIFLRTAESSMYISEFGRTCKDRRSPHVKLGAYLYHSVNSGPAFATFLKKLRNVNTIDSFKKEEKSITLEYKEYRSKVIDRAKEYFGSDFELSSRRSYDNFLNESYLVFFKEDTDDTEWAFSYKPSDEYFVERFRRAIRSILPDVDVVEPTAEDMSFWVSSSKTATGPDEKKVNRTIHRENPQTRGSLTKDFRFTRTKINVSPANCRDSWVSDLDTLFTIKYISHLLRPVLSGIKFSAMHSSKIALQRRLKEFRSSLETYMMLDFKKAGLTIPYILIRVMKEELIQKYGVDAFEYIDGYENAIVFDKGVPRKPLRGTGLGNANELATLLQCGIAAIMEENRGWDALTYNDDGIWKTRASLYRKDFAALTGLCERLGIEVNYKKSYLSSFNVFCEDYFEEDTLWDKRQLFFLTGTAMYFQNSIANAKRYHHNYMLSLIGTPYIVSYERQMYEFYGVEYHRFENLLPSSIGGWNFIEDSNFNSIFKFMMEGCKPGWTIEQKNSYDTCKRFFNCLMKNRKSLDYFLTCKLTYKKEVRDSMLQHNICPNIFEDTENELCTYYKVTSTDDLIQAEYDVMNTYSSKSLSSKIGQALTKKSALQRRRFLKIFVRNKNYYDNKVYLHSLEKSVESLESLGMKRFAIPNVLYRTVECSEFRQTSRRCQTSQATTKYKVPESIAGVRSQIVASLSSREADKLLPGLDVYCLTNSWLNRKIDVVRSKNRICIPRAENVGWAPDYLQIFSSNKRSVYIDTITREGSEVEFIVKDGDYYPSSFSRANSIKFVPASVSWIPVSITYKILRSWSLYQKRIFQRIVYNHGICNLRLLRSIEDRIDKLEETIDLPQEEDLTLDLEFPNDEDHLHGDLDVDDLLALVSEEGGMSSPRSWHFSDDNFSDYGSEPDSEAFGYEDLEFESRDVRRTGDVFDDEDY</sequence>
<organism evidence="1">
    <name type="scientific">Phytophthora cinnamomi ormycovirus 2-25</name>
    <dbReference type="NCBI Taxonomy" id="3239321"/>
    <lineage>
        <taxon>Viruses</taxon>
        <taxon>Riboviria</taxon>
        <taxon>Orthornavirae</taxon>
        <taxon>Orpoviricetes</taxon>
        <taxon>Bormycovirales</taxon>
        <taxon>Deltanormycoviridae</taxon>
        <taxon>Bormycovirus</taxon>
        <taxon>Bormycovirus duphytophthorae</taxon>
    </lineage>
</organism>
<accession>A0AB39JBQ3</accession>
<protein>
    <submittedName>
        <fullName evidence="1">RNA-dependent RNA polymerase</fullName>
    </submittedName>
</protein>
<keyword evidence="1" id="KW-0808">Transferase</keyword>
<proteinExistence type="predicted"/>
<dbReference type="EMBL" id="PP891801">
    <property type="protein sequence ID" value="XDO01615.1"/>
    <property type="molecule type" value="Genomic_RNA"/>
</dbReference>
<name>A0AB39JBQ3_9VIRU</name>
<keyword evidence="1" id="KW-0696">RNA-directed RNA polymerase</keyword>
<reference evidence="1" key="1">
    <citation type="submission" date="2024-06" db="EMBL/GenBank/DDBJ databases">
        <title>Study of the virome of Pytophthora cinnamomi.</title>
        <authorList>
            <person name="Botella L."/>
            <person name="Jung T."/>
        </authorList>
    </citation>
    <scope>NUCLEOTIDE SEQUENCE</scope>
    <source>
        <strain evidence="1">Variant 25_Australian</strain>
    </source>
</reference>
<keyword evidence="1" id="KW-0548">Nucleotidyltransferase</keyword>
<dbReference type="GO" id="GO:0003968">
    <property type="term" value="F:RNA-directed RNA polymerase activity"/>
    <property type="evidence" value="ECO:0007669"/>
    <property type="project" value="UniProtKB-KW"/>
</dbReference>